<sequence length="305" mass="33157">MRKFFLSIGFITIAILATTVLLNISQASEKSTPQADSMHQASHKKVTNDNGKANKKVKPLGSRKFPSVILPNNNRHQISNTQEGHYAPVSFVKIYNDSGDLVASGSGIVVGENEILTNKHIVDAAHNNPDNLGVAPSSKSESEMPNGEFKGQEIKKYPGNGDLSILKVQPNEDNKKIGDVVTPAKISSNSNTQTDQDITVTGYPGDKPLATMWESKGKILSINGNQMTYDLSTYGGNSGSPVFNENNEVIGIHYGGVEHKHNSAVFINEDVQNFLKQNIPSIQINEKNTNLEKSHDGNNNYKKAA</sequence>
<dbReference type="GO" id="GO:0004252">
    <property type="term" value="F:serine-type endopeptidase activity"/>
    <property type="evidence" value="ECO:0007669"/>
    <property type="project" value="InterPro"/>
</dbReference>
<reference evidence="10" key="1">
    <citation type="submission" date="2010-02" db="EMBL/GenBank/DDBJ databases">
        <title>Cloning and Expression of the Genes Encoding Glutamyl Endopeptidases from Staphylococcus caprae and Staphylococcus cohnii.</title>
        <authorList>
            <person name="Ono T."/>
            <person name="Ohara-Nemoto Y."/>
            <person name="Shimoyama Y."/>
            <person name="Okawara H."/>
            <person name="Kobakakawa T."/>
            <person name="Baba T.T."/>
            <person name="Kimura S."/>
            <person name="Nemoto T.K."/>
        </authorList>
    </citation>
    <scope>NUCLEOTIDE SEQUENCE</scope>
    <source>
        <strain evidence="10">GTC 378</strain>
    </source>
</reference>
<feature type="compositionally biased region" description="Polar residues" evidence="9">
    <location>
        <begin position="31"/>
        <end position="40"/>
    </location>
</feature>
<dbReference type="EC" id="3.4.21.-" evidence="8"/>
<feature type="active site" description="Charge relay system" evidence="7">
    <location>
        <position position="162"/>
    </location>
</feature>
<dbReference type="AlphaFoldDB" id="D9N2V1"/>
<keyword evidence="3" id="KW-0732">Signal</keyword>
<feature type="active site" description="Charge relay system" evidence="7">
    <location>
        <position position="238"/>
    </location>
</feature>
<keyword evidence="2 8" id="KW-0645">Protease</keyword>
<feature type="region of interest" description="Disordered" evidence="9">
    <location>
        <begin position="135"/>
        <end position="155"/>
    </location>
</feature>
<dbReference type="RefSeq" id="WP_103213333.1">
    <property type="nucleotide sequence ID" value="NZ_PPRT01000068.1"/>
</dbReference>
<dbReference type="MEROPS" id="S01.522"/>
<comment type="similarity">
    <text evidence="1 8">Belongs to the peptidase S1B family.</text>
</comment>
<evidence type="ECO:0000256" key="3">
    <source>
        <dbReference type="ARBA" id="ARBA00022729"/>
    </source>
</evidence>
<dbReference type="PANTHER" id="PTHR15462:SF8">
    <property type="entry name" value="SERINE PROTEASE"/>
    <property type="match status" value="1"/>
</dbReference>
<dbReference type="PANTHER" id="PTHR15462">
    <property type="entry name" value="SERINE PROTEASE"/>
    <property type="match status" value="1"/>
</dbReference>
<gene>
    <name evidence="10" type="primary">gluscpr</name>
</gene>
<proteinExistence type="inferred from homology"/>
<evidence type="ECO:0000256" key="2">
    <source>
        <dbReference type="ARBA" id="ARBA00022670"/>
    </source>
</evidence>
<dbReference type="InterPro" id="IPR008256">
    <property type="entry name" value="Peptidase_S1B"/>
</dbReference>
<evidence type="ECO:0000256" key="9">
    <source>
        <dbReference type="SAM" id="MobiDB-lite"/>
    </source>
</evidence>
<evidence type="ECO:0000256" key="6">
    <source>
        <dbReference type="ARBA" id="ARBA00023026"/>
    </source>
</evidence>
<dbReference type="GO" id="GO:0006508">
    <property type="term" value="P:proteolysis"/>
    <property type="evidence" value="ECO:0007669"/>
    <property type="project" value="UniProtKB-KW"/>
</dbReference>
<dbReference type="Pfam" id="PF13365">
    <property type="entry name" value="Trypsin_2"/>
    <property type="match status" value="1"/>
</dbReference>
<dbReference type="EMBL" id="AB544444">
    <property type="protein sequence ID" value="BAJ14021.1"/>
    <property type="molecule type" value="Genomic_DNA"/>
</dbReference>
<name>D9N2V1_9STAP</name>
<accession>D9N2V1</accession>
<evidence type="ECO:0000256" key="8">
    <source>
        <dbReference type="RuleBase" id="RU004296"/>
    </source>
</evidence>
<dbReference type="InterPro" id="IPR009003">
    <property type="entry name" value="Peptidase_S1_PA"/>
</dbReference>
<dbReference type="PROSITE" id="PS00673">
    <property type="entry name" value="V8_SER"/>
    <property type="match status" value="1"/>
</dbReference>
<evidence type="ECO:0000256" key="1">
    <source>
        <dbReference type="ARBA" id="ARBA00008764"/>
    </source>
</evidence>
<dbReference type="SUPFAM" id="SSF50494">
    <property type="entry name" value="Trypsin-like serine proteases"/>
    <property type="match status" value="1"/>
</dbReference>
<protein>
    <recommendedName>
        <fullName evidence="8">Serine protease</fullName>
        <ecNumber evidence="8">3.4.21.-</ecNumber>
    </recommendedName>
</protein>
<keyword evidence="4 8" id="KW-0378">Hydrolase</keyword>
<dbReference type="InterPro" id="IPR050966">
    <property type="entry name" value="Glutamyl_endopeptidase"/>
</dbReference>
<evidence type="ECO:0000313" key="10">
    <source>
        <dbReference type="EMBL" id="BAJ14021.1"/>
    </source>
</evidence>
<dbReference type="InterPro" id="IPR043504">
    <property type="entry name" value="Peptidase_S1_PA_chymotrypsin"/>
</dbReference>
<dbReference type="PRINTS" id="PR01774">
    <property type="entry name" value="EXFOLTOXIN"/>
</dbReference>
<evidence type="ECO:0000256" key="5">
    <source>
        <dbReference type="ARBA" id="ARBA00022825"/>
    </source>
</evidence>
<dbReference type="PRINTS" id="PR00839">
    <property type="entry name" value="V8PROTEASE"/>
</dbReference>
<feature type="region of interest" description="Disordered" evidence="9">
    <location>
        <begin position="31"/>
        <end position="58"/>
    </location>
</feature>
<keyword evidence="6" id="KW-0843">Virulence</keyword>
<evidence type="ECO:0000256" key="7">
    <source>
        <dbReference type="PIRSR" id="PIRSR608256-1"/>
    </source>
</evidence>
<dbReference type="InterPro" id="IPR000126">
    <property type="entry name" value="V8_ser_AS"/>
</dbReference>
<organism evidence="10">
    <name type="scientific">Staphylococcus caprae</name>
    <dbReference type="NCBI Taxonomy" id="29380"/>
    <lineage>
        <taxon>Bacteria</taxon>
        <taxon>Bacillati</taxon>
        <taxon>Bacillota</taxon>
        <taxon>Bacilli</taxon>
        <taxon>Bacillales</taxon>
        <taxon>Staphylococcaceae</taxon>
        <taxon>Staphylococcus</taxon>
    </lineage>
</organism>
<feature type="active site" description="Charge relay system" evidence="7">
    <location>
        <position position="120"/>
    </location>
</feature>
<dbReference type="Gene3D" id="2.40.10.10">
    <property type="entry name" value="Trypsin-like serine proteases"/>
    <property type="match status" value="2"/>
</dbReference>
<evidence type="ECO:0000256" key="4">
    <source>
        <dbReference type="ARBA" id="ARBA00022801"/>
    </source>
</evidence>
<feature type="region of interest" description="Disordered" evidence="9">
    <location>
        <begin position="286"/>
        <end position="305"/>
    </location>
</feature>
<dbReference type="InterPro" id="IPR008353">
    <property type="entry name" value="Peptidase_S1B_tx"/>
</dbReference>
<keyword evidence="5 8" id="KW-0720">Serine protease</keyword>